<comment type="caution">
    <text evidence="4">The sequence shown here is derived from an EMBL/GenBank/DDBJ whole genome shotgun (WGS) entry which is preliminary data.</text>
</comment>
<feature type="compositionally biased region" description="Low complexity" evidence="2">
    <location>
        <begin position="376"/>
        <end position="386"/>
    </location>
</feature>
<name>A0A1R0KIP4_9PSEU</name>
<dbReference type="Pfam" id="PF02720">
    <property type="entry name" value="DUF222"/>
    <property type="match status" value="1"/>
</dbReference>
<dbReference type="InterPro" id="IPR003870">
    <property type="entry name" value="DUF222"/>
</dbReference>
<protein>
    <submittedName>
        <fullName evidence="4">HNH endonuclease</fullName>
    </submittedName>
</protein>
<keyword evidence="4" id="KW-0540">Nuclease</keyword>
<keyword evidence="4" id="KW-0255">Endonuclease</keyword>
<evidence type="ECO:0000313" key="4">
    <source>
        <dbReference type="EMBL" id="OLZ45673.1"/>
    </source>
</evidence>
<comment type="similarity">
    <text evidence="1">Belongs to the Rv1128c/1148c/1588c/1702c/1945/3466 family.</text>
</comment>
<reference evidence="4 5" key="1">
    <citation type="submission" date="2016-01" db="EMBL/GenBank/DDBJ databases">
        <title>Amycolatopsis coloradensis genome sequencing and assembly.</title>
        <authorList>
            <person name="Mayilraj S."/>
        </authorList>
    </citation>
    <scope>NUCLEOTIDE SEQUENCE [LARGE SCALE GENOMIC DNA]</scope>
    <source>
        <strain evidence="4 5">DSM 44225</strain>
    </source>
</reference>
<organism evidence="4 5">
    <name type="scientific">Amycolatopsis coloradensis</name>
    <dbReference type="NCBI Taxonomy" id="76021"/>
    <lineage>
        <taxon>Bacteria</taxon>
        <taxon>Bacillati</taxon>
        <taxon>Actinomycetota</taxon>
        <taxon>Actinomycetes</taxon>
        <taxon>Pseudonocardiales</taxon>
        <taxon>Pseudonocardiaceae</taxon>
        <taxon>Amycolatopsis</taxon>
    </lineage>
</organism>
<accession>A0A1R0KIP4</accession>
<dbReference type="AlphaFoldDB" id="A0A1R0KIP4"/>
<sequence>MALLEDLTDPRLLKEINTSLKFLDDKDSVAVAVAASAGIARLEAVRFRALAQLNRHREGARSVAQEVAFALSLVDSHAAEMVAAADALTTRLPRTLGLMDKGAVSGFGAMKVAAATAWLSDENARAADALLEERLPGKNSEQIRKAAGYAAMTVDREGADKRTEHHRDGRRLSLRHGETGVASIEIEDGPVEKVTAAYRRIDREARALKTEGETRTLDQLRADVALDLLLGGQDGVSERTEVFLYMDLFTYLGLNDDPAELAGHGHLPASLARHIATGPNTVLRRIITDPPSGQVLDLGRDRYRPTAGLDEYVRVRDRECRRPGCHRPAQACDLDHTVPWQHGGHTDAADLISFCRRDHRLKDEPGWTYRLAPDGTLTITTPTGQTYDSTPPPLHEARPKTLQTDEPPF</sequence>
<evidence type="ECO:0000313" key="5">
    <source>
        <dbReference type="Proteomes" id="UP000187486"/>
    </source>
</evidence>
<proteinExistence type="inferred from homology"/>
<dbReference type="GO" id="GO:0004519">
    <property type="term" value="F:endonuclease activity"/>
    <property type="evidence" value="ECO:0007669"/>
    <property type="project" value="UniProtKB-KW"/>
</dbReference>
<dbReference type="GO" id="GO:0003676">
    <property type="term" value="F:nucleic acid binding"/>
    <property type="evidence" value="ECO:0007669"/>
    <property type="project" value="InterPro"/>
</dbReference>
<dbReference type="CDD" id="cd00085">
    <property type="entry name" value="HNHc"/>
    <property type="match status" value="1"/>
</dbReference>
<dbReference type="EMBL" id="MQUQ01000019">
    <property type="protein sequence ID" value="OLZ45673.1"/>
    <property type="molecule type" value="Genomic_DNA"/>
</dbReference>
<dbReference type="Pfam" id="PF01844">
    <property type="entry name" value="HNH"/>
    <property type="match status" value="1"/>
</dbReference>
<evidence type="ECO:0000256" key="1">
    <source>
        <dbReference type="ARBA" id="ARBA00023450"/>
    </source>
</evidence>
<feature type="domain" description="HNH nuclease" evidence="3">
    <location>
        <begin position="308"/>
        <end position="360"/>
    </location>
</feature>
<dbReference type="GO" id="GO:0008270">
    <property type="term" value="F:zinc ion binding"/>
    <property type="evidence" value="ECO:0007669"/>
    <property type="project" value="InterPro"/>
</dbReference>
<evidence type="ECO:0000259" key="3">
    <source>
        <dbReference type="SMART" id="SM00507"/>
    </source>
</evidence>
<keyword evidence="4" id="KW-0378">Hydrolase</keyword>
<keyword evidence="5" id="KW-1185">Reference proteome</keyword>
<dbReference type="Proteomes" id="UP000187486">
    <property type="component" value="Unassembled WGS sequence"/>
</dbReference>
<dbReference type="RefSeq" id="WP_076165509.1">
    <property type="nucleotide sequence ID" value="NZ_JBEZVB010000015.1"/>
</dbReference>
<dbReference type="STRING" id="76021.BS329_32025"/>
<dbReference type="InterPro" id="IPR003615">
    <property type="entry name" value="HNH_nuc"/>
</dbReference>
<dbReference type="SMART" id="SM00507">
    <property type="entry name" value="HNHc"/>
    <property type="match status" value="1"/>
</dbReference>
<feature type="region of interest" description="Disordered" evidence="2">
    <location>
        <begin position="375"/>
        <end position="409"/>
    </location>
</feature>
<gene>
    <name evidence="4" type="ORF">BS329_32025</name>
</gene>
<dbReference type="OrthoDB" id="5241234at2"/>
<evidence type="ECO:0000256" key="2">
    <source>
        <dbReference type="SAM" id="MobiDB-lite"/>
    </source>
</evidence>
<dbReference type="InterPro" id="IPR002711">
    <property type="entry name" value="HNH"/>
</dbReference>